<dbReference type="SUPFAM" id="SSF53335">
    <property type="entry name" value="S-adenosyl-L-methionine-dependent methyltransferases"/>
    <property type="match status" value="1"/>
</dbReference>
<keyword evidence="1" id="KW-0808">Transferase</keyword>
<keyword evidence="2" id="KW-1185">Reference proteome</keyword>
<dbReference type="Proteomes" id="UP000199153">
    <property type="component" value="Unassembled WGS sequence"/>
</dbReference>
<proteinExistence type="predicted"/>
<organism evidence="1 2">
    <name type="scientific">Salegentibacter flavus</name>
    <dbReference type="NCBI Taxonomy" id="287099"/>
    <lineage>
        <taxon>Bacteria</taxon>
        <taxon>Pseudomonadati</taxon>
        <taxon>Bacteroidota</taxon>
        <taxon>Flavobacteriia</taxon>
        <taxon>Flavobacteriales</taxon>
        <taxon>Flavobacteriaceae</taxon>
        <taxon>Salegentibacter</taxon>
    </lineage>
</organism>
<reference evidence="1 2" key="1">
    <citation type="submission" date="2016-10" db="EMBL/GenBank/DDBJ databases">
        <authorList>
            <person name="de Groot N.N."/>
        </authorList>
    </citation>
    <scope>NUCLEOTIDE SEQUENCE [LARGE SCALE GENOMIC DNA]</scope>
    <source>
        <strain evidence="1 2">DSM 17794</strain>
    </source>
</reference>
<dbReference type="InterPro" id="IPR029063">
    <property type="entry name" value="SAM-dependent_MTases_sf"/>
</dbReference>
<dbReference type="STRING" id="287099.SAMN05660413_02593"/>
<evidence type="ECO:0000313" key="2">
    <source>
        <dbReference type="Proteomes" id="UP000199153"/>
    </source>
</evidence>
<gene>
    <name evidence="1" type="ORF">SAMN05660413_02593</name>
</gene>
<dbReference type="AlphaFoldDB" id="A0A1I5BWB8"/>
<protein>
    <submittedName>
        <fullName evidence="1">Methyltransferase domain-containing protein</fullName>
    </submittedName>
</protein>
<evidence type="ECO:0000313" key="1">
    <source>
        <dbReference type="EMBL" id="SFN79109.1"/>
    </source>
</evidence>
<dbReference type="OrthoDB" id="9816564at2"/>
<dbReference type="EMBL" id="FOVL01000017">
    <property type="protein sequence ID" value="SFN79109.1"/>
    <property type="molecule type" value="Genomic_DNA"/>
</dbReference>
<sequence length="208" mass="23919">MNCTLCGAETKAFWKSKNREFVACTNCGGIQLLSEFYITEVAEKDRYLTHNNDVEDPRYQKFVSPITTRILNDFSVTKTGLDYGCGTGPVVTTELEKQGFSVALYDPYFYPDKGVLKNSYDFIICCEVMEHFYDPAGEFRELSDKLNPGGKLYCKTSLYSEDIGFDNWYYKNDPTHVFFYTEKSLLWIKDNLGFSKVEIAPKLIVFSK</sequence>
<dbReference type="CDD" id="cd02440">
    <property type="entry name" value="AdoMet_MTases"/>
    <property type="match status" value="1"/>
</dbReference>
<name>A0A1I5BWB8_9FLAO</name>
<dbReference type="Gene3D" id="3.40.50.150">
    <property type="entry name" value="Vaccinia Virus protein VP39"/>
    <property type="match status" value="1"/>
</dbReference>
<dbReference type="RefSeq" id="WP_093410435.1">
    <property type="nucleotide sequence ID" value="NZ_FOVL01000017.1"/>
</dbReference>
<accession>A0A1I5BWB8</accession>
<dbReference type="GO" id="GO:0032259">
    <property type="term" value="P:methylation"/>
    <property type="evidence" value="ECO:0007669"/>
    <property type="project" value="UniProtKB-KW"/>
</dbReference>
<keyword evidence="1" id="KW-0489">Methyltransferase</keyword>
<dbReference type="GO" id="GO:0008168">
    <property type="term" value="F:methyltransferase activity"/>
    <property type="evidence" value="ECO:0007669"/>
    <property type="project" value="UniProtKB-KW"/>
</dbReference>
<dbReference type="Pfam" id="PF13489">
    <property type="entry name" value="Methyltransf_23"/>
    <property type="match status" value="1"/>
</dbReference>